<evidence type="ECO:0000313" key="9">
    <source>
        <dbReference type="Proteomes" id="UP000001036"/>
    </source>
</evidence>
<dbReference type="PANTHER" id="PTHR40980">
    <property type="entry name" value="PLUG DOMAIN-CONTAINING PROTEIN"/>
    <property type="match status" value="1"/>
</dbReference>
<accession>B3PEE2</accession>
<evidence type="ECO:0000256" key="5">
    <source>
        <dbReference type="SAM" id="SignalP"/>
    </source>
</evidence>
<dbReference type="PANTHER" id="PTHR40980:SF3">
    <property type="entry name" value="TONB-DEPENDENT RECEPTOR-LIKE BETA-BARREL DOMAIN-CONTAINING PROTEIN"/>
    <property type="match status" value="1"/>
</dbReference>
<evidence type="ECO:0000259" key="7">
    <source>
        <dbReference type="Pfam" id="PF07715"/>
    </source>
</evidence>
<dbReference type="GO" id="GO:0009279">
    <property type="term" value="C:cell outer membrane"/>
    <property type="evidence" value="ECO:0007669"/>
    <property type="project" value="UniProtKB-SubCell"/>
</dbReference>
<dbReference type="OrthoDB" id="8727862at2"/>
<dbReference type="InterPro" id="IPR037066">
    <property type="entry name" value="Plug_dom_sf"/>
</dbReference>
<feature type="domain" description="TonB-dependent receptor-like beta-barrel" evidence="6">
    <location>
        <begin position="489"/>
        <end position="1017"/>
    </location>
</feature>
<dbReference type="STRING" id="498211.CJA_3244"/>
<dbReference type="InterPro" id="IPR012910">
    <property type="entry name" value="Plug_dom"/>
</dbReference>
<dbReference type="KEGG" id="cja:CJA_3244"/>
<dbReference type="Gene3D" id="2.40.170.20">
    <property type="entry name" value="TonB-dependent receptor, beta-barrel domain"/>
    <property type="match status" value="1"/>
</dbReference>
<comment type="subcellular location">
    <subcellularLocation>
        <location evidence="1 4">Cell outer membrane</location>
    </subcellularLocation>
</comment>
<dbReference type="Pfam" id="PF00593">
    <property type="entry name" value="TonB_dep_Rec_b-barrel"/>
    <property type="match status" value="1"/>
</dbReference>
<keyword evidence="4" id="KW-0798">TonB box</keyword>
<dbReference type="SUPFAM" id="SSF56935">
    <property type="entry name" value="Porins"/>
    <property type="match status" value="1"/>
</dbReference>
<evidence type="ECO:0000256" key="1">
    <source>
        <dbReference type="ARBA" id="ARBA00004442"/>
    </source>
</evidence>
<dbReference type="InterPro" id="IPR010104">
    <property type="entry name" value="TonB_rcpt_bac"/>
</dbReference>
<dbReference type="InterPro" id="IPR036942">
    <property type="entry name" value="Beta-barrel_TonB_sf"/>
</dbReference>
<evidence type="ECO:0000256" key="2">
    <source>
        <dbReference type="ARBA" id="ARBA00023136"/>
    </source>
</evidence>
<dbReference type="RefSeq" id="WP_012488820.1">
    <property type="nucleotide sequence ID" value="NC_010995.1"/>
</dbReference>
<dbReference type="NCBIfam" id="TIGR01782">
    <property type="entry name" value="TonB-Xanth-Caul"/>
    <property type="match status" value="1"/>
</dbReference>
<dbReference type="Gene3D" id="2.170.130.10">
    <property type="entry name" value="TonB-dependent receptor, plug domain"/>
    <property type="match status" value="1"/>
</dbReference>
<comment type="similarity">
    <text evidence="4">Belongs to the TonB-dependent receptor family.</text>
</comment>
<keyword evidence="8" id="KW-0675">Receptor</keyword>
<keyword evidence="2 4" id="KW-0472">Membrane</keyword>
<sequence>MIERPGISTRKKALAIAIWAFASGAAYAQEPATTTTVEDNENVEEVIVRGVRASQARSIDIKRDNTRVVDSIVAEDIGKLPDTTITDSLQRVTGVQIKREAGEGTSLNVRGMPQVLTTLNGEQFLSPWSINKLEANFSDIPAGLISGVDVYKSQTASMLAGGVSGVVDLKTWDPSNLQEGFMVRARVEGSTGEYSGREYDENGKKSRRDPDYNVGLVAGFNNGDNFSVIGSLYTSESYNANYSMWENQTFAFLDQTGGTPHDPYDLDGDGDLVNDWYIVPEQFSANSQFVERERFGGSLTGIFDINENWSVRGDVFYTEMDKYDRGVSAQFNARQTPDAYQVNNTQPKDPYEGTYNSLQAGSIVSPGSAISFTDVNGNPRTINLNTIQVANVWAADFQSVSENIIEKTAAYNTNFEVRYTDHENFEANFRIIHAKAEMQQREATFQQGTPGWLWVDEDGIPGKDPVDGFHVTIDYRGKYPSFSYEGDVADANFLKQYQGFAEGFNSDAELNVARVDWKSMFDRDHFESMEVGVRYSERKTNYNKFWYVTPTGRYSNYNDSRVPADKQYRLLPGNMVWQKYPDWLKFVYSETDSNLIDIGGLQDNGFSAADTTVFYDFGPIKGFDKGVASLSPGDWDNPYEFMNRLYPGTRTVNEPGETYEVTEDTINSYIQFNFANDNEGLFGVPYNANVGVQVAQTDREVLKSIVPDVLDSFNSIGYDDWQKIAYIYETETINNSSTELLPSIGLNIFPREDLIVRFSAARTMTRNDMDNIGSSVVLWYGRCIKTDEDGNTVVVRDPNTGADMPDTVGCVGGGSDRGRPDIKPWLANVYNLSTEWYFDESAILGLGFFLIDVDTAVQSYQEQRHFLDMDGMDRNRFATVWSTRNTGAADLYGVEFGYKQPFNMFDNWFVNRTGVEFNYTYSHSESEDIDIQGNVLPLVSNSEHQTNLILWYDYEGLNVRVAYNWRSEEYAGLVGVNNSGGEVFNLANWAKPVGYLDLSVSYNINSYVNVFLNGTNLTEQSRKTYTQYESQFHSLWVQEPRYALGVNLTF</sequence>
<dbReference type="HOGENOM" id="CLU_006935_2_0_6"/>
<evidence type="ECO:0000313" key="8">
    <source>
        <dbReference type="EMBL" id="ACE84151.1"/>
    </source>
</evidence>
<feature type="chain" id="PRO_5002796522" evidence="5">
    <location>
        <begin position="29"/>
        <end position="1050"/>
    </location>
</feature>
<dbReference type="EMBL" id="CP000934">
    <property type="protein sequence ID" value="ACE84151.1"/>
    <property type="molecule type" value="Genomic_DNA"/>
</dbReference>
<organism evidence="8 9">
    <name type="scientific">Cellvibrio japonicus (strain Ueda107)</name>
    <name type="common">Pseudomonas fluorescens subsp. cellulosa</name>
    <dbReference type="NCBI Taxonomy" id="498211"/>
    <lineage>
        <taxon>Bacteria</taxon>
        <taxon>Pseudomonadati</taxon>
        <taxon>Pseudomonadota</taxon>
        <taxon>Gammaproteobacteria</taxon>
        <taxon>Cellvibrionales</taxon>
        <taxon>Cellvibrionaceae</taxon>
        <taxon>Cellvibrio</taxon>
    </lineage>
</organism>
<dbReference type="InterPro" id="IPR000531">
    <property type="entry name" value="Beta-barrel_TonB"/>
</dbReference>
<dbReference type="Proteomes" id="UP000001036">
    <property type="component" value="Chromosome"/>
</dbReference>
<keyword evidence="9" id="KW-1185">Reference proteome</keyword>
<keyword evidence="5" id="KW-0732">Signal</keyword>
<reference evidence="8 9" key="1">
    <citation type="journal article" date="2008" name="J. Bacteriol.">
        <title>Insights into plant cell wall degradation from the genome sequence of the soil bacterium Cellvibrio japonicus.</title>
        <authorList>
            <person name="Deboy R.T."/>
            <person name="Mongodin E.F."/>
            <person name="Fouts D.E."/>
            <person name="Tailford L.E."/>
            <person name="Khouri H."/>
            <person name="Emerson J.B."/>
            <person name="Mohamoud Y."/>
            <person name="Watkins K."/>
            <person name="Henrissat B."/>
            <person name="Gilbert H.J."/>
            <person name="Nelson K.E."/>
        </authorList>
    </citation>
    <scope>NUCLEOTIDE SEQUENCE [LARGE SCALE GENOMIC DNA]</scope>
    <source>
        <strain evidence="8 9">Ueda107</strain>
    </source>
</reference>
<name>B3PEE2_CELJU</name>
<dbReference type="AlphaFoldDB" id="B3PEE2"/>
<dbReference type="eggNOG" id="COG4771">
    <property type="taxonomic scope" value="Bacteria"/>
</dbReference>
<dbReference type="eggNOG" id="COG1629">
    <property type="taxonomic scope" value="Bacteria"/>
</dbReference>
<proteinExistence type="inferred from homology"/>
<protein>
    <submittedName>
        <fullName evidence="8">TonB-dependent receptor</fullName>
    </submittedName>
</protein>
<evidence type="ECO:0000256" key="3">
    <source>
        <dbReference type="ARBA" id="ARBA00023237"/>
    </source>
</evidence>
<feature type="domain" description="TonB-dependent receptor plug" evidence="7">
    <location>
        <begin position="62"/>
        <end position="166"/>
    </location>
</feature>
<keyword evidence="3" id="KW-0998">Cell outer membrane</keyword>
<feature type="signal peptide" evidence="5">
    <location>
        <begin position="1"/>
        <end position="28"/>
    </location>
</feature>
<dbReference type="Pfam" id="PF07715">
    <property type="entry name" value="Plug"/>
    <property type="match status" value="1"/>
</dbReference>
<evidence type="ECO:0000259" key="6">
    <source>
        <dbReference type="Pfam" id="PF00593"/>
    </source>
</evidence>
<gene>
    <name evidence="8" type="ordered locus">CJA_3244</name>
</gene>
<evidence type="ECO:0000256" key="4">
    <source>
        <dbReference type="RuleBase" id="RU003357"/>
    </source>
</evidence>